<feature type="compositionally biased region" description="Polar residues" evidence="1">
    <location>
        <begin position="143"/>
        <end position="163"/>
    </location>
</feature>
<protein>
    <recommendedName>
        <fullName evidence="4">Transmembrane protein</fullName>
    </recommendedName>
</protein>
<evidence type="ECO:0000313" key="3">
    <source>
        <dbReference type="Proteomes" id="UP001432027"/>
    </source>
</evidence>
<organism evidence="2 3">
    <name type="scientific">Pristionchus entomophagus</name>
    <dbReference type="NCBI Taxonomy" id="358040"/>
    <lineage>
        <taxon>Eukaryota</taxon>
        <taxon>Metazoa</taxon>
        <taxon>Ecdysozoa</taxon>
        <taxon>Nematoda</taxon>
        <taxon>Chromadorea</taxon>
        <taxon>Rhabditida</taxon>
        <taxon>Rhabditina</taxon>
        <taxon>Diplogasteromorpha</taxon>
        <taxon>Diplogasteroidea</taxon>
        <taxon>Neodiplogasteridae</taxon>
        <taxon>Pristionchus</taxon>
    </lineage>
</organism>
<reference evidence="2" key="1">
    <citation type="submission" date="2023-10" db="EMBL/GenBank/DDBJ databases">
        <title>Genome assembly of Pristionchus species.</title>
        <authorList>
            <person name="Yoshida K."/>
            <person name="Sommer R.J."/>
        </authorList>
    </citation>
    <scope>NUCLEOTIDE SEQUENCE</scope>
    <source>
        <strain evidence="2">RS0144</strain>
    </source>
</reference>
<comment type="caution">
    <text evidence="2">The sequence shown here is derived from an EMBL/GenBank/DDBJ whole genome shotgun (WGS) entry which is preliminary data.</text>
</comment>
<gene>
    <name evidence="2" type="ORF">PENTCL1PPCAC_23050</name>
</gene>
<accession>A0AAV5U317</accession>
<dbReference type="Proteomes" id="UP001432027">
    <property type="component" value="Unassembled WGS sequence"/>
</dbReference>
<sequence length="163" mass="18015">MNSMYTTRTRTIQELNPASLLLHSSSPLSLIPSSSPSLHRSSFNRRSRRRRLPLHIGTMIADPVSILSFILAVVFSVGLLLLLCTKHERAEKPSGKRPIAPLVDDGGLDDVEPVRRQVSRADEILAGKKGNKNEYMTMKQLEPSESFNKSIGVPSSSHSVVKK</sequence>
<evidence type="ECO:0008006" key="4">
    <source>
        <dbReference type="Google" id="ProtNLM"/>
    </source>
</evidence>
<keyword evidence="3" id="KW-1185">Reference proteome</keyword>
<dbReference type="AlphaFoldDB" id="A0AAV5U317"/>
<feature type="non-terminal residue" evidence="2">
    <location>
        <position position="163"/>
    </location>
</feature>
<name>A0AAV5U317_9BILA</name>
<evidence type="ECO:0000256" key="1">
    <source>
        <dbReference type="SAM" id="MobiDB-lite"/>
    </source>
</evidence>
<dbReference type="EMBL" id="BTSX01000005">
    <property type="protein sequence ID" value="GMT00876.1"/>
    <property type="molecule type" value="Genomic_DNA"/>
</dbReference>
<proteinExistence type="predicted"/>
<evidence type="ECO:0000313" key="2">
    <source>
        <dbReference type="EMBL" id="GMT00876.1"/>
    </source>
</evidence>
<feature type="region of interest" description="Disordered" evidence="1">
    <location>
        <begin position="142"/>
        <end position="163"/>
    </location>
</feature>
<feature type="region of interest" description="Disordered" evidence="1">
    <location>
        <begin position="90"/>
        <end position="109"/>
    </location>
</feature>